<dbReference type="InterPro" id="IPR006379">
    <property type="entry name" value="HAD-SF_hydro_IIB"/>
</dbReference>
<protein>
    <submittedName>
        <fullName evidence="4">Trehalose 6-phosphate synthase</fullName>
    </submittedName>
</protein>
<reference evidence="4 5" key="1">
    <citation type="journal article" date="2015" name="Genome Biol. Evol.">
        <title>The genome of winter moth (Operophtera brumata) provides a genomic perspective on sexual dimorphism and phenology.</title>
        <authorList>
            <person name="Derks M.F."/>
            <person name="Smit S."/>
            <person name="Salis L."/>
            <person name="Schijlen E."/>
            <person name="Bossers A."/>
            <person name="Mateman C."/>
            <person name="Pijl A.S."/>
            <person name="de Ridder D."/>
            <person name="Groenen M.A."/>
            <person name="Visser M.E."/>
            <person name="Megens H.J."/>
        </authorList>
    </citation>
    <scope>NUCLEOTIDE SEQUENCE [LARGE SCALE GENOMIC DNA]</scope>
    <source>
        <strain evidence="4">WM2013NL</strain>
        <tissue evidence="4">Head and thorax</tissue>
    </source>
</reference>
<dbReference type="Gene3D" id="3.40.50.2000">
    <property type="entry name" value="Glycogen Phosphorylase B"/>
    <property type="match status" value="3"/>
</dbReference>
<sequence>MPDRATFNADNWRAYIKINEEFAEKTIQALKQLKNEETKQKNGRTESAPIVWVHDYHLMLAANWIRQRAEEDEIKCKLAFFLHIPFPPWDIFRLLPWSDEVLQGILGCDMVGFHITDYCLNFIDCCQRNLGCRVDRKNLLVELGGRTICVRPLPIGVPFDRFVQLAQTAKPVLTTPNQKVILGVDRLDYTKGLVHKLKAFERLLQKHPEHIEEVVLLQISVPSRTDVKEYQELKEEVDQLVGRINGSFTTPNWSPIRDGMNLVAKEFVACQINKPPGVLIVSPFAGAGEMMHEALICNPYELDDAAEVIHRYIGYTQKLALLLDYDGTLAPIAPHPDLATLPMETKHTLQRLSNMPDVNIAIISGRNVDNVKKMVGIEGITYAGNHGLEILHPDGSKFVHPMPMELQDKVVELLKSLQEQILHPDGSKFVHPMPMDLQDNVVELLKSLQEQVCKDGAWVENKGALLTFHFRETPVAKRAALAEQARKLITAAGFTPAPAHCALEARPPVQWDKGRASIYILRTAFGLDWSERIRIIYAGDDNTDEDAMLTSAERRLSSTDSVLAMLKWVERHFSRRKPRANSLTYKSAKKARDTIQMHMSYQPVKTSPKPSPPRSPDKASSGSESS</sequence>
<accession>A0A0L7LN03</accession>
<dbReference type="GO" id="GO:0005829">
    <property type="term" value="C:cytosol"/>
    <property type="evidence" value="ECO:0007669"/>
    <property type="project" value="TreeGrafter"/>
</dbReference>
<evidence type="ECO:0000256" key="3">
    <source>
        <dbReference type="SAM" id="MobiDB-lite"/>
    </source>
</evidence>
<dbReference type="InterPro" id="IPR036412">
    <property type="entry name" value="HAD-like_sf"/>
</dbReference>
<dbReference type="STRING" id="104452.A0A0L7LN03"/>
<dbReference type="Pfam" id="PF00982">
    <property type="entry name" value="Glyco_transf_20"/>
    <property type="match status" value="1"/>
</dbReference>
<dbReference type="CDD" id="cd03788">
    <property type="entry name" value="GT20_TPS"/>
    <property type="match status" value="1"/>
</dbReference>
<dbReference type="Gene3D" id="3.40.50.1000">
    <property type="entry name" value="HAD superfamily/HAD-like"/>
    <property type="match status" value="2"/>
</dbReference>
<dbReference type="Proteomes" id="UP000037510">
    <property type="component" value="Unassembled WGS sequence"/>
</dbReference>
<dbReference type="GO" id="GO:0004805">
    <property type="term" value="F:trehalose-phosphatase activity"/>
    <property type="evidence" value="ECO:0007669"/>
    <property type="project" value="TreeGrafter"/>
</dbReference>
<dbReference type="GO" id="GO:0005992">
    <property type="term" value="P:trehalose biosynthetic process"/>
    <property type="evidence" value="ECO:0007669"/>
    <property type="project" value="InterPro"/>
</dbReference>
<dbReference type="Pfam" id="PF02358">
    <property type="entry name" value="Trehalose_PPase"/>
    <property type="match status" value="1"/>
</dbReference>
<dbReference type="InterPro" id="IPR003337">
    <property type="entry name" value="Trehalose_PPase"/>
</dbReference>
<dbReference type="AlphaFoldDB" id="A0A0L7LN03"/>
<dbReference type="SUPFAM" id="SSF53756">
    <property type="entry name" value="UDP-Glycosyltransferase/glycogen phosphorylase"/>
    <property type="match status" value="1"/>
</dbReference>
<comment type="similarity">
    <text evidence="2">In the C-terminal section; belongs to the trehalose phosphatase family.</text>
</comment>
<dbReference type="FunFam" id="3.40.50.1000:FF:000324">
    <property type="entry name" value="Putative Alpha,alpha-trehalose-phosphate synthase"/>
    <property type="match status" value="1"/>
</dbReference>
<gene>
    <name evidence="4" type="ORF">OBRU01_05058</name>
</gene>
<dbReference type="Gene3D" id="3.30.70.1020">
    <property type="entry name" value="Trehalose-6-phosphate phosphatase related protein, domain 2"/>
    <property type="match status" value="1"/>
</dbReference>
<proteinExistence type="inferred from homology"/>
<dbReference type="SUPFAM" id="SSF56784">
    <property type="entry name" value="HAD-like"/>
    <property type="match status" value="1"/>
</dbReference>
<comment type="caution">
    <text evidence="4">The sequence shown here is derived from an EMBL/GenBank/DDBJ whole genome shotgun (WGS) entry which is preliminary data.</text>
</comment>
<evidence type="ECO:0000256" key="2">
    <source>
        <dbReference type="ARBA" id="ARBA00006330"/>
    </source>
</evidence>
<dbReference type="PANTHER" id="PTHR10788:SF106">
    <property type="entry name" value="BCDNA.GH08860"/>
    <property type="match status" value="1"/>
</dbReference>
<organism evidence="4 5">
    <name type="scientific">Operophtera brumata</name>
    <name type="common">Winter moth</name>
    <name type="synonym">Phalaena brumata</name>
    <dbReference type="NCBI Taxonomy" id="104452"/>
    <lineage>
        <taxon>Eukaryota</taxon>
        <taxon>Metazoa</taxon>
        <taxon>Ecdysozoa</taxon>
        <taxon>Arthropoda</taxon>
        <taxon>Hexapoda</taxon>
        <taxon>Insecta</taxon>
        <taxon>Pterygota</taxon>
        <taxon>Neoptera</taxon>
        <taxon>Endopterygota</taxon>
        <taxon>Lepidoptera</taxon>
        <taxon>Glossata</taxon>
        <taxon>Ditrysia</taxon>
        <taxon>Geometroidea</taxon>
        <taxon>Geometridae</taxon>
        <taxon>Larentiinae</taxon>
        <taxon>Operophtera</taxon>
    </lineage>
</organism>
<dbReference type="PANTHER" id="PTHR10788">
    <property type="entry name" value="TREHALOSE-6-PHOSPHATE SYNTHASE"/>
    <property type="match status" value="1"/>
</dbReference>
<evidence type="ECO:0000313" key="4">
    <source>
        <dbReference type="EMBL" id="KOB76933.1"/>
    </source>
</evidence>
<dbReference type="CDD" id="cd01627">
    <property type="entry name" value="HAD_TPP"/>
    <property type="match status" value="1"/>
</dbReference>
<dbReference type="NCBIfam" id="TIGR00685">
    <property type="entry name" value="T6PP"/>
    <property type="match status" value="1"/>
</dbReference>
<feature type="region of interest" description="Disordered" evidence="3">
    <location>
        <begin position="579"/>
        <end position="626"/>
    </location>
</feature>
<name>A0A0L7LN03_OPEBR</name>
<evidence type="ECO:0000256" key="1">
    <source>
        <dbReference type="ARBA" id="ARBA00005409"/>
    </source>
</evidence>
<evidence type="ECO:0000313" key="5">
    <source>
        <dbReference type="Proteomes" id="UP000037510"/>
    </source>
</evidence>
<dbReference type="InterPro" id="IPR001830">
    <property type="entry name" value="Glyco_trans_20"/>
</dbReference>
<dbReference type="NCBIfam" id="TIGR01484">
    <property type="entry name" value="HAD-SF-IIB"/>
    <property type="match status" value="1"/>
</dbReference>
<comment type="similarity">
    <text evidence="1">In the N-terminal section; belongs to the glycosyltransferase 20 family.</text>
</comment>
<dbReference type="GO" id="GO:0003825">
    <property type="term" value="F:alpha,alpha-trehalose-phosphate synthase (UDP-forming) activity"/>
    <property type="evidence" value="ECO:0007669"/>
    <property type="project" value="TreeGrafter"/>
</dbReference>
<dbReference type="EMBL" id="JTDY01000493">
    <property type="protein sequence ID" value="KOB76933.1"/>
    <property type="molecule type" value="Genomic_DNA"/>
</dbReference>
<dbReference type="InterPro" id="IPR023214">
    <property type="entry name" value="HAD_sf"/>
</dbReference>
<keyword evidence="5" id="KW-1185">Reference proteome</keyword>